<dbReference type="AlphaFoldDB" id="E8QY61"/>
<accession>E8QY61</accession>
<dbReference type="STRING" id="575540.Isop_1466"/>
<feature type="compositionally biased region" description="Low complexity" evidence="1">
    <location>
        <begin position="39"/>
        <end position="55"/>
    </location>
</feature>
<evidence type="ECO:0000313" key="2">
    <source>
        <dbReference type="EMBL" id="ADV62051.1"/>
    </source>
</evidence>
<dbReference type="Pfam" id="PF06386">
    <property type="entry name" value="GvpL_GvpF"/>
    <property type="match status" value="1"/>
</dbReference>
<dbReference type="HOGENOM" id="CLU_828403_0_0_0"/>
<evidence type="ECO:0008006" key="4">
    <source>
        <dbReference type="Google" id="ProtNLM"/>
    </source>
</evidence>
<dbReference type="GO" id="GO:0031411">
    <property type="term" value="C:gas vesicle"/>
    <property type="evidence" value="ECO:0007669"/>
    <property type="project" value="InterPro"/>
</dbReference>
<proteinExistence type="predicted"/>
<dbReference type="KEGG" id="ipa:Isop_1466"/>
<keyword evidence="3" id="KW-1185">Reference proteome</keyword>
<feature type="region of interest" description="Disordered" evidence="1">
    <location>
        <begin position="39"/>
        <end position="64"/>
    </location>
</feature>
<reference key="1">
    <citation type="submission" date="2010-11" db="EMBL/GenBank/DDBJ databases">
        <title>The complete sequence of chromosome of Isophaera pallida ATCC 43644.</title>
        <authorList>
            <consortium name="US DOE Joint Genome Institute (JGI-PGF)"/>
            <person name="Lucas S."/>
            <person name="Copeland A."/>
            <person name="Lapidus A."/>
            <person name="Bruce D."/>
            <person name="Goodwin L."/>
            <person name="Pitluck S."/>
            <person name="Kyrpides N."/>
            <person name="Mavromatis K."/>
            <person name="Pagani I."/>
            <person name="Ivanova N."/>
            <person name="Saunders E."/>
            <person name="Brettin T."/>
            <person name="Detter J.C."/>
            <person name="Han C."/>
            <person name="Tapia R."/>
            <person name="Land M."/>
            <person name="Hauser L."/>
            <person name="Markowitz V."/>
            <person name="Cheng J.-F."/>
            <person name="Hugenholtz P."/>
            <person name="Woyke T."/>
            <person name="Wu D."/>
            <person name="Eisen J.A."/>
        </authorList>
    </citation>
    <scope>NUCLEOTIDE SEQUENCE</scope>
    <source>
        <strain>ATCC 43644</strain>
    </source>
</reference>
<organism evidence="2 3">
    <name type="scientific">Isosphaera pallida (strain ATCC 43644 / DSM 9630 / IS1B)</name>
    <dbReference type="NCBI Taxonomy" id="575540"/>
    <lineage>
        <taxon>Bacteria</taxon>
        <taxon>Pseudomonadati</taxon>
        <taxon>Planctomycetota</taxon>
        <taxon>Planctomycetia</taxon>
        <taxon>Isosphaerales</taxon>
        <taxon>Isosphaeraceae</taxon>
        <taxon>Isosphaera</taxon>
    </lineage>
</organism>
<reference evidence="2 3" key="2">
    <citation type="journal article" date="2011" name="Stand. Genomic Sci.">
        <title>Complete genome sequence of Isosphaera pallida type strain (IS1B).</title>
        <authorList>
            <consortium name="US DOE Joint Genome Institute (JGI-PGF)"/>
            <person name="Goker M."/>
            <person name="Cleland D."/>
            <person name="Saunders E."/>
            <person name="Lapidus A."/>
            <person name="Nolan M."/>
            <person name="Lucas S."/>
            <person name="Hammon N."/>
            <person name="Deshpande S."/>
            <person name="Cheng J.F."/>
            <person name="Tapia R."/>
            <person name="Han C."/>
            <person name="Goodwin L."/>
            <person name="Pitluck S."/>
            <person name="Liolios K."/>
            <person name="Pagani I."/>
            <person name="Ivanova N."/>
            <person name="Mavromatis K."/>
            <person name="Pati A."/>
            <person name="Chen A."/>
            <person name="Palaniappan K."/>
            <person name="Land M."/>
            <person name="Hauser L."/>
            <person name="Chang Y.J."/>
            <person name="Jeffries C.D."/>
            <person name="Detter J.C."/>
            <person name="Beck B."/>
            <person name="Woyke T."/>
            <person name="Bristow J."/>
            <person name="Eisen J.A."/>
            <person name="Markowitz V."/>
            <person name="Hugenholtz P."/>
            <person name="Kyrpides N.C."/>
            <person name="Klenk H.P."/>
        </authorList>
    </citation>
    <scope>NUCLEOTIDE SEQUENCE [LARGE SCALE GENOMIC DNA]</scope>
    <source>
        <strain evidence="3">ATCC 43644 / DSM 9630 / IS1B</strain>
    </source>
</reference>
<dbReference type="InParanoid" id="E8QY61"/>
<dbReference type="GO" id="GO:0031412">
    <property type="term" value="P:gas vesicle organization"/>
    <property type="evidence" value="ECO:0007669"/>
    <property type="project" value="InterPro"/>
</dbReference>
<gene>
    <name evidence="2" type="ordered locus">Isop_1466</name>
</gene>
<evidence type="ECO:0000313" key="3">
    <source>
        <dbReference type="Proteomes" id="UP000008631"/>
    </source>
</evidence>
<protein>
    <recommendedName>
        <fullName evidence="4">Gas vesicle synthesis GvpLGvpF</fullName>
    </recommendedName>
</protein>
<evidence type="ECO:0000256" key="1">
    <source>
        <dbReference type="SAM" id="MobiDB-lite"/>
    </source>
</evidence>
<dbReference type="EMBL" id="CP002353">
    <property type="protein sequence ID" value="ADV62051.1"/>
    <property type="molecule type" value="Genomic_DNA"/>
</dbReference>
<dbReference type="InterPro" id="IPR009430">
    <property type="entry name" value="GvpL/GvpF"/>
</dbReference>
<dbReference type="Proteomes" id="UP000008631">
    <property type="component" value="Chromosome"/>
</dbReference>
<sequence length="335" mass="36435">MIGSTNEAILGASVPISWVTSAGSSWRIALVLGMEGMTMTPSDHSTPSDSDPSSSEPRLVGTVPPAASPVWIPLAILRAPEGPQRDAWEAAARQVGPQWEPVWIIPEAPSVFDSQPSPAEELVILALRRVRSPDELPLSVAAAARLASRLAATVSELHRWTPTLPMRFTQLSDPAPLGVLLARFASHWKRRLHAVAGRDEYGIRWTHAANTARTTDHVEADHSSPVQNQAVIGPGTAHLLRLRARHAPPSEVERFRSELGDLVVSWRYQPGSNQSQGAVALLIDRLRVPEFLTRFSAWAEQARRPTAGCQGRWLLSGPFAPYSFVGEPEEEVGAP</sequence>
<name>E8QY61_ISOPI</name>